<dbReference type="Gene3D" id="3.30.420.40">
    <property type="match status" value="2"/>
</dbReference>
<dbReference type="InterPro" id="IPR029047">
    <property type="entry name" value="HSP70_peptide-bd_sf"/>
</dbReference>
<gene>
    <name evidence="7 10" type="primary">dnaK</name>
    <name evidence="10" type="ORF">ACFQZQ_02445</name>
</gene>
<dbReference type="CDD" id="cd10234">
    <property type="entry name" value="ASKHA_NBD_HSP70_DnaK-like"/>
    <property type="match status" value="1"/>
</dbReference>
<evidence type="ECO:0000256" key="4">
    <source>
        <dbReference type="ARBA" id="ARBA00022741"/>
    </source>
</evidence>
<evidence type="ECO:0000256" key="6">
    <source>
        <dbReference type="ARBA" id="ARBA00023016"/>
    </source>
</evidence>
<dbReference type="Gene3D" id="1.20.1270.10">
    <property type="match status" value="1"/>
</dbReference>
<keyword evidence="6 7" id="KW-0346">Stress response</keyword>
<dbReference type="SUPFAM" id="SSF100920">
    <property type="entry name" value="Heat shock protein 70kD (HSP70), peptide-binding domain"/>
    <property type="match status" value="1"/>
</dbReference>
<keyword evidence="4 7" id="KW-0547">Nucleotide-binding</keyword>
<reference evidence="11" key="1">
    <citation type="journal article" date="2019" name="Int. J. Syst. Evol. Microbiol.">
        <title>The Global Catalogue of Microorganisms (GCM) 10K type strain sequencing project: providing services to taxonomists for standard genome sequencing and annotation.</title>
        <authorList>
            <consortium name="The Broad Institute Genomics Platform"/>
            <consortium name="The Broad Institute Genome Sequencing Center for Infectious Disease"/>
            <person name="Wu L."/>
            <person name="Ma J."/>
        </authorList>
    </citation>
    <scope>NUCLEOTIDE SEQUENCE [LARGE SCALE GENOMIC DNA]</scope>
    <source>
        <strain evidence="11">CCUG 55491</strain>
    </source>
</reference>
<accession>A0ABW2YJ72</accession>
<dbReference type="PROSITE" id="PS00297">
    <property type="entry name" value="HSP70_1"/>
    <property type="match status" value="1"/>
</dbReference>
<evidence type="ECO:0000256" key="1">
    <source>
        <dbReference type="ARBA" id="ARBA00007381"/>
    </source>
</evidence>
<evidence type="ECO:0000256" key="9">
    <source>
        <dbReference type="SAM" id="MobiDB-lite"/>
    </source>
</evidence>
<dbReference type="Gene3D" id="3.90.640.10">
    <property type="entry name" value="Actin, Chain A, domain 4"/>
    <property type="match status" value="1"/>
</dbReference>
<name>A0ABW2YJ72_9GAMM</name>
<comment type="similarity">
    <text evidence="1 7 8">Belongs to the heat shock protein 70 family.</text>
</comment>
<feature type="modified residue" description="Phosphothreonine; by autocatalysis" evidence="7">
    <location>
        <position position="200"/>
    </location>
</feature>
<dbReference type="SUPFAM" id="SSF53067">
    <property type="entry name" value="Actin-like ATPase domain"/>
    <property type="match status" value="2"/>
</dbReference>
<dbReference type="PRINTS" id="PR00301">
    <property type="entry name" value="HEATSHOCK70"/>
</dbReference>
<dbReference type="Pfam" id="PF00012">
    <property type="entry name" value="HSP70"/>
    <property type="match status" value="1"/>
</dbReference>
<evidence type="ECO:0000256" key="3">
    <source>
        <dbReference type="ARBA" id="ARBA00022553"/>
    </source>
</evidence>
<dbReference type="EMBL" id="JBHTIH010000002">
    <property type="protein sequence ID" value="MFD0738151.1"/>
    <property type="molecule type" value="Genomic_DNA"/>
</dbReference>
<keyword evidence="11" id="KW-1185">Reference proteome</keyword>
<keyword evidence="3 7" id="KW-0597">Phosphoprotein</keyword>
<evidence type="ECO:0000256" key="2">
    <source>
        <dbReference type="ARBA" id="ARBA00014415"/>
    </source>
</evidence>
<dbReference type="InterPro" id="IPR013126">
    <property type="entry name" value="Hsp_70_fam"/>
</dbReference>
<dbReference type="PROSITE" id="PS00329">
    <property type="entry name" value="HSP70_2"/>
    <property type="match status" value="1"/>
</dbReference>
<dbReference type="Proteomes" id="UP001597090">
    <property type="component" value="Unassembled WGS sequence"/>
</dbReference>
<evidence type="ECO:0000313" key="10">
    <source>
        <dbReference type="EMBL" id="MFD0738151.1"/>
    </source>
</evidence>
<dbReference type="PANTHER" id="PTHR19375">
    <property type="entry name" value="HEAT SHOCK PROTEIN 70KDA"/>
    <property type="match status" value="1"/>
</dbReference>
<comment type="function">
    <text evidence="7">Acts as a chaperone.</text>
</comment>
<feature type="compositionally biased region" description="Low complexity" evidence="9">
    <location>
        <begin position="602"/>
        <end position="614"/>
    </location>
</feature>
<dbReference type="InterPro" id="IPR029048">
    <property type="entry name" value="HSP70_C_sf"/>
</dbReference>
<evidence type="ECO:0000256" key="8">
    <source>
        <dbReference type="RuleBase" id="RU003322"/>
    </source>
</evidence>
<organism evidence="10 11">
    <name type="scientific">Lysobacter koreensis</name>
    <dbReference type="NCBI Taxonomy" id="266122"/>
    <lineage>
        <taxon>Bacteria</taxon>
        <taxon>Pseudomonadati</taxon>
        <taxon>Pseudomonadota</taxon>
        <taxon>Gammaproteobacteria</taxon>
        <taxon>Lysobacterales</taxon>
        <taxon>Lysobacteraceae</taxon>
        <taxon>Lysobacter</taxon>
    </lineage>
</organism>
<protein>
    <recommendedName>
        <fullName evidence="2 7">Chaperone protein DnaK</fullName>
    </recommendedName>
    <alternativeName>
        <fullName evidence="7">HSP70</fullName>
    </alternativeName>
    <alternativeName>
        <fullName evidence="7">Heat shock 70 kDa protein</fullName>
    </alternativeName>
    <alternativeName>
        <fullName evidence="7">Heat shock protein 70</fullName>
    </alternativeName>
</protein>
<comment type="induction">
    <text evidence="7">By stress conditions e.g. heat shock.</text>
</comment>
<comment type="caution">
    <text evidence="10">The sequence shown here is derived from an EMBL/GenBank/DDBJ whole genome shotgun (WGS) entry which is preliminary data.</text>
</comment>
<dbReference type="InterPro" id="IPR012725">
    <property type="entry name" value="Chaperone_DnaK"/>
</dbReference>
<dbReference type="Gene3D" id="2.60.34.10">
    <property type="entry name" value="Substrate Binding Domain Of DNAk, Chain A, domain 1"/>
    <property type="match status" value="1"/>
</dbReference>
<dbReference type="NCBIfam" id="TIGR02350">
    <property type="entry name" value="prok_dnaK"/>
    <property type="match status" value="1"/>
</dbReference>
<dbReference type="InterPro" id="IPR018181">
    <property type="entry name" value="Heat_shock_70_CS"/>
</dbReference>
<evidence type="ECO:0000256" key="7">
    <source>
        <dbReference type="HAMAP-Rule" id="MF_00332"/>
    </source>
</evidence>
<dbReference type="PROSITE" id="PS01036">
    <property type="entry name" value="HSP70_3"/>
    <property type="match status" value="1"/>
</dbReference>
<evidence type="ECO:0000256" key="5">
    <source>
        <dbReference type="ARBA" id="ARBA00022840"/>
    </source>
</evidence>
<dbReference type="NCBIfam" id="NF001413">
    <property type="entry name" value="PRK00290.1"/>
    <property type="match status" value="1"/>
</dbReference>
<proteinExistence type="evidence at transcript level"/>
<feature type="region of interest" description="Disordered" evidence="9">
    <location>
        <begin position="602"/>
        <end position="641"/>
    </location>
</feature>
<dbReference type="HAMAP" id="MF_00332">
    <property type="entry name" value="DnaK"/>
    <property type="match status" value="1"/>
</dbReference>
<sequence length="641" mass="68336">MGKIIGIDLGTTNSCVAVMEGGKAKVIENAEGDRTTPSIVAYTKDGEILVGASAKRQAVTNPKNTFYAVKRLIGRKFTDAEVQKDLGLVPYGIVAHDNGDAWIKTLDGKTMAPQQISAEVLAKMKKTAEAYLGETVTEAVITVPAYFNDSQRQATKDAGKIAGLEVKRIINEPTAAALAYGMDKKGGDRKIAVYDLGGGTFDVSIIEIASVDGEMQVEVLATNGDTFLGGEDFDKRVIDYLVEEFQKDQGIDLRKDPLALQRLKDSAERAKIELSSAQQTEVNLPYVTADASGPKHLNIKLTRAKLESLVEDLVKKTIEPCRIALNDASLRASDISEVILVGGQTRMPKVSQAVADFFGKEPRKDVNPDEAVAVGAAIQGGVLQGDVKDVLLLDVTPLSLGIETLGGVFTKIIEKNTTVPTKASQTFSTAEDNQSAVTVHVLQGEREQARYNKSLARFDLAGIEPAPRGMPQVEVSFDIDANGIVHVTAKDKKTGKEQKVEIKAGSGLSEEEIAKMVADAEANREEDQKFHELVQARNQADGLIHMARSTIKEHGEKLPGEAIGAAEGAIAELETAMKGDDKGQIEAKSKALEAASQALFAAVQTQQPGPDAEGPGAGAGAGKSDDVVDAEFTEVKDDKQA</sequence>
<dbReference type="RefSeq" id="WP_386811089.1">
    <property type="nucleotide sequence ID" value="NZ_JBHTIH010000002.1"/>
</dbReference>
<keyword evidence="5 7" id="KW-0067">ATP-binding</keyword>
<keyword evidence="7" id="KW-0143">Chaperone</keyword>
<evidence type="ECO:0000313" key="11">
    <source>
        <dbReference type="Proteomes" id="UP001597090"/>
    </source>
</evidence>
<dbReference type="InterPro" id="IPR043129">
    <property type="entry name" value="ATPase_NBD"/>
</dbReference>